<gene>
    <name evidence="1" type="ORF">M8H41_02310</name>
</gene>
<dbReference type="RefSeq" id="WP_252468212.1">
    <property type="nucleotide sequence ID" value="NZ_JAMHFY010000005.1"/>
</dbReference>
<dbReference type="Proteomes" id="UP001176021">
    <property type="component" value="Unassembled WGS sequence"/>
</dbReference>
<dbReference type="Pfam" id="PF01663">
    <property type="entry name" value="Phosphodiest"/>
    <property type="match status" value="1"/>
</dbReference>
<dbReference type="EMBL" id="JAMJEV010000002">
    <property type="protein sequence ID" value="MDO0821695.1"/>
    <property type="molecule type" value="Genomic_DNA"/>
</dbReference>
<reference evidence="1" key="1">
    <citation type="submission" date="2022-05" db="EMBL/GenBank/DDBJ databases">
        <title>Expanded diversity of anoxic marine methylotrophy in a Black Sea sulfate reducing microorganism.</title>
        <authorList>
            <person name="Fischer P.Q."/>
            <person name="Stams A.J.M."/>
            <person name="Villanueva L."/>
            <person name="Sousa D.Z."/>
        </authorList>
    </citation>
    <scope>NUCLEOTIDE SEQUENCE</scope>
    <source>
        <strain evidence="1">P130</strain>
    </source>
</reference>
<accession>A0ABT8QKN8</accession>
<evidence type="ECO:0000313" key="1">
    <source>
        <dbReference type="EMBL" id="MDO0821695.1"/>
    </source>
</evidence>
<keyword evidence="2" id="KW-1185">Reference proteome</keyword>
<comment type="caution">
    <text evidence="1">The sequence shown here is derived from an EMBL/GenBank/DDBJ whole genome shotgun (WGS) entry which is preliminary data.</text>
</comment>
<evidence type="ECO:0000313" key="2">
    <source>
        <dbReference type="Proteomes" id="UP001176021"/>
    </source>
</evidence>
<proteinExistence type="predicted"/>
<dbReference type="InterPro" id="IPR002591">
    <property type="entry name" value="Phosphodiest/P_Trfase"/>
</dbReference>
<protein>
    <submittedName>
        <fullName evidence="1">Alkaline phosphatase family protein</fullName>
    </submittedName>
</protein>
<dbReference type="SUPFAM" id="SSF53649">
    <property type="entry name" value="Alkaline phosphatase-like"/>
    <property type="match status" value="1"/>
</dbReference>
<dbReference type="PANTHER" id="PTHR10151">
    <property type="entry name" value="ECTONUCLEOTIDE PYROPHOSPHATASE/PHOSPHODIESTERASE"/>
    <property type="match status" value="1"/>
</dbReference>
<name>A0ABT8QKN8_9FIRM</name>
<dbReference type="PANTHER" id="PTHR10151:SF120">
    <property type="entry name" value="BIS(5'-ADENOSYL)-TRIPHOSPHATASE"/>
    <property type="match status" value="1"/>
</dbReference>
<organism evidence="1 2">
    <name type="scientific">Desulfosporosinus nitroreducens</name>
    <dbReference type="NCBI Taxonomy" id="2018668"/>
    <lineage>
        <taxon>Bacteria</taxon>
        <taxon>Bacillati</taxon>
        <taxon>Bacillota</taxon>
        <taxon>Clostridia</taxon>
        <taxon>Eubacteriales</taxon>
        <taxon>Desulfitobacteriaceae</taxon>
        <taxon>Desulfosporosinus</taxon>
    </lineage>
</organism>
<dbReference type="InterPro" id="IPR017850">
    <property type="entry name" value="Alkaline_phosphatase_core_sf"/>
</dbReference>
<dbReference type="Gene3D" id="3.40.720.10">
    <property type="entry name" value="Alkaline Phosphatase, subunit A"/>
    <property type="match status" value="1"/>
</dbReference>
<sequence>MKKVILFVVDSLHPSVLGRILSEGNAPAFRFLVKHGTCIDRVISSFPTMTPVATSSMITGTWPNQHGVPGFIWYNEEIRKIVDYGATWQSILKIGLEKVLRNLLLNLNEDHLNTKTPTLYEELEAGGYSTGNVNFFMHRARHTYLAKVPFTLALGTGFRLNREDVSGPSHLTLGQLIHPPFSGRAGAYPRGPFHRFGFNDTFSGKIAAQLVRERQQPDFMIVYFPDNDKYSHQHGPLRSGFSIEYADQQVASVLDEFGTWEKALEENVIIVTGDHAQSTVGLGKEYLIDLDSALKSFKRLKATEEASGEDNRHEIAICPNERMAFIYILQRKDDLLPEVVGILAKDPRNAQISWKVSENKFCVVQGGTEKQLFFSRRGPFRDVYGQTWSYEGDLSVVDARVLSEQIIEFGKFPDAFNRLISALEARGGSRIAVSAVLGYEYFALGAPIHPGGGSHGSLEEEDSTVPMIIAGMPVEFDHARIIDLYPMILNHFGLGSKI</sequence>